<evidence type="ECO:0000313" key="3">
    <source>
        <dbReference type="EMBL" id="CBH97635.1"/>
    </source>
</evidence>
<comment type="caution">
    <text evidence="3">The sequence shown here is derived from an EMBL/GenBank/DDBJ whole genome shotgun (WGS) entry which is preliminary data.</text>
</comment>
<dbReference type="EMBL" id="CABM01000045">
    <property type="protein sequence ID" value="CBH97635.1"/>
    <property type="molecule type" value="Genomic_DNA"/>
</dbReference>
<proteinExistence type="predicted"/>
<sequence>MGTAMSQRTELLERERKKLDWLLKKVDEQRARVKALEQIQDDPLDAMFERELRSSSVGEEHNSDQKILHAPTEKTSRADSFAGQLGQLSRGALPPERFPRRIPYNWVSLLTFIGRDGKTLAEVEKFVEAHAFKMKAGSVRTGLMNYRKDFGFVENPRAGFYVATDKALNVISNQMNKEKSPATEHSEALGARHFPLAGTVASTADEA</sequence>
<evidence type="ECO:0000256" key="1">
    <source>
        <dbReference type="SAM" id="Coils"/>
    </source>
</evidence>
<keyword evidence="1" id="KW-0175">Coiled coil</keyword>
<protein>
    <submittedName>
        <fullName evidence="3">Uncharacterized protein</fullName>
    </submittedName>
</protein>
<organism evidence="3">
    <name type="scientific">mine drainage metagenome</name>
    <dbReference type="NCBI Taxonomy" id="410659"/>
    <lineage>
        <taxon>unclassified sequences</taxon>
        <taxon>metagenomes</taxon>
        <taxon>ecological metagenomes</taxon>
    </lineage>
</organism>
<evidence type="ECO:0000256" key="2">
    <source>
        <dbReference type="SAM" id="MobiDB-lite"/>
    </source>
</evidence>
<name>E6PRS9_9ZZZZ</name>
<reference evidence="3" key="1">
    <citation type="submission" date="2009-10" db="EMBL/GenBank/DDBJ databases">
        <title>Diversity of trophic interactions inside an arsenic-rich microbial ecosystem.</title>
        <authorList>
            <person name="Bertin P.N."/>
            <person name="Heinrich-Salmeron A."/>
            <person name="Pelletier E."/>
            <person name="Goulhen-Chollet F."/>
            <person name="Arsene-Ploetze F."/>
            <person name="Gallien S."/>
            <person name="Calteau A."/>
            <person name="Vallenet D."/>
            <person name="Casiot C."/>
            <person name="Chane-Woon-Ming B."/>
            <person name="Giloteaux L."/>
            <person name="Barakat M."/>
            <person name="Bonnefoy V."/>
            <person name="Bruneel O."/>
            <person name="Chandler M."/>
            <person name="Cleiss J."/>
            <person name="Duran R."/>
            <person name="Elbaz-Poulichet F."/>
            <person name="Fonknechten N."/>
            <person name="Lauga B."/>
            <person name="Mornico D."/>
            <person name="Ortet P."/>
            <person name="Schaeffer C."/>
            <person name="Siguier P."/>
            <person name="Alexander Thil Smith A."/>
            <person name="Van Dorsselaer A."/>
            <person name="Weissenbach J."/>
            <person name="Medigue C."/>
            <person name="Le Paslier D."/>
        </authorList>
    </citation>
    <scope>NUCLEOTIDE SEQUENCE</scope>
</reference>
<dbReference type="AlphaFoldDB" id="E6PRS9"/>
<gene>
    <name evidence="3" type="ORF">CARN2_3109</name>
</gene>
<feature type="region of interest" description="Disordered" evidence="2">
    <location>
        <begin position="54"/>
        <end position="80"/>
    </location>
</feature>
<accession>E6PRS9</accession>
<feature type="coiled-coil region" evidence="1">
    <location>
        <begin position="12"/>
        <end position="39"/>
    </location>
</feature>
<feature type="compositionally biased region" description="Basic and acidic residues" evidence="2">
    <location>
        <begin position="54"/>
        <end position="77"/>
    </location>
</feature>